<dbReference type="GO" id="GO:0006355">
    <property type="term" value="P:regulation of DNA-templated transcription"/>
    <property type="evidence" value="ECO:0007669"/>
    <property type="project" value="InterPro"/>
</dbReference>
<dbReference type="PANTHER" id="PTHR44688">
    <property type="entry name" value="DNA-BINDING TRANSCRIPTIONAL ACTIVATOR DEVR_DOSR"/>
    <property type="match status" value="1"/>
</dbReference>
<evidence type="ECO:0000313" key="6">
    <source>
        <dbReference type="Proteomes" id="UP000295444"/>
    </source>
</evidence>
<dbReference type="Proteomes" id="UP000295444">
    <property type="component" value="Unassembled WGS sequence"/>
</dbReference>
<accession>A0A4R6S7Z4</accession>
<dbReference type="InterPro" id="IPR036388">
    <property type="entry name" value="WH-like_DNA-bd_sf"/>
</dbReference>
<dbReference type="SMART" id="SM00421">
    <property type="entry name" value="HTH_LUXR"/>
    <property type="match status" value="1"/>
</dbReference>
<evidence type="ECO:0000313" key="5">
    <source>
        <dbReference type="EMBL" id="TDP94945.1"/>
    </source>
</evidence>
<keyword evidence="6" id="KW-1185">Reference proteome</keyword>
<dbReference type="GO" id="GO:0003677">
    <property type="term" value="F:DNA binding"/>
    <property type="evidence" value="ECO:0007669"/>
    <property type="project" value="UniProtKB-KW"/>
</dbReference>
<dbReference type="PRINTS" id="PR00038">
    <property type="entry name" value="HTHLUXR"/>
</dbReference>
<sequence>MVRSQARDAVLDAEAVEAVLRAAGHQVRRRAPYPAGLTAREVEVLRLVAGGRANREIARLLSISEKTVRNHVEHIYTKAGVTNRTGAGLFALSNGLTGAFPPER</sequence>
<comment type="caution">
    <text evidence="5">The sequence shown here is derived from an EMBL/GenBank/DDBJ whole genome shotgun (WGS) entry which is preliminary data.</text>
</comment>
<keyword evidence="1" id="KW-0805">Transcription regulation</keyword>
<dbReference type="CDD" id="cd06170">
    <property type="entry name" value="LuxR_C_like"/>
    <property type="match status" value="1"/>
</dbReference>
<dbReference type="PROSITE" id="PS50043">
    <property type="entry name" value="HTH_LUXR_2"/>
    <property type="match status" value="1"/>
</dbReference>
<dbReference type="Pfam" id="PF00196">
    <property type="entry name" value="GerE"/>
    <property type="match status" value="1"/>
</dbReference>
<evidence type="ECO:0000256" key="1">
    <source>
        <dbReference type="ARBA" id="ARBA00023015"/>
    </source>
</evidence>
<keyword evidence="2" id="KW-0238">DNA-binding</keyword>
<dbReference type="RefSeq" id="WP_279538333.1">
    <property type="nucleotide sequence ID" value="NZ_SNXZ01000005.1"/>
</dbReference>
<dbReference type="EMBL" id="SNXZ01000005">
    <property type="protein sequence ID" value="TDP94945.1"/>
    <property type="molecule type" value="Genomic_DNA"/>
</dbReference>
<reference evidence="5 6" key="1">
    <citation type="submission" date="2019-03" db="EMBL/GenBank/DDBJ databases">
        <title>Genomic Encyclopedia of Type Strains, Phase IV (KMG-IV): sequencing the most valuable type-strain genomes for metagenomic binning, comparative biology and taxonomic classification.</title>
        <authorList>
            <person name="Goeker M."/>
        </authorList>
    </citation>
    <scope>NUCLEOTIDE SEQUENCE [LARGE SCALE GENOMIC DNA]</scope>
    <source>
        <strain evidence="5 6">DSM 45361</strain>
    </source>
</reference>
<organism evidence="5 6">
    <name type="scientific">Labedaea rhizosphaerae</name>
    <dbReference type="NCBI Taxonomy" id="598644"/>
    <lineage>
        <taxon>Bacteria</taxon>
        <taxon>Bacillati</taxon>
        <taxon>Actinomycetota</taxon>
        <taxon>Actinomycetes</taxon>
        <taxon>Pseudonocardiales</taxon>
        <taxon>Pseudonocardiaceae</taxon>
        <taxon>Labedaea</taxon>
    </lineage>
</organism>
<keyword evidence="3" id="KW-0804">Transcription</keyword>
<dbReference type="InterPro" id="IPR016032">
    <property type="entry name" value="Sig_transdc_resp-reg_C-effctor"/>
</dbReference>
<dbReference type="Gene3D" id="1.10.10.10">
    <property type="entry name" value="Winged helix-like DNA-binding domain superfamily/Winged helix DNA-binding domain"/>
    <property type="match status" value="1"/>
</dbReference>
<dbReference type="PROSITE" id="PS00622">
    <property type="entry name" value="HTH_LUXR_1"/>
    <property type="match status" value="1"/>
</dbReference>
<protein>
    <submittedName>
        <fullName evidence="5">Regulatory LuxR family protein</fullName>
    </submittedName>
</protein>
<gene>
    <name evidence="5" type="ORF">EV186_105177</name>
</gene>
<feature type="domain" description="HTH luxR-type" evidence="4">
    <location>
        <begin position="30"/>
        <end position="95"/>
    </location>
</feature>
<dbReference type="AlphaFoldDB" id="A0A4R6S7Z4"/>
<dbReference type="SUPFAM" id="SSF46894">
    <property type="entry name" value="C-terminal effector domain of the bipartite response regulators"/>
    <property type="match status" value="1"/>
</dbReference>
<proteinExistence type="predicted"/>
<dbReference type="PANTHER" id="PTHR44688:SF16">
    <property type="entry name" value="DNA-BINDING TRANSCRIPTIONAL ACTIVATOR DEVR_DOSR"/>
    <property type="match status" value="1"/>
</dbReference>
<evidence type="ECO:0000259" key="4">
    <source>
        <dbReference type="PROSITE" id="PS50043"/>
    </source>
</evidence>
<name>A0A4R6S7Z4_LABRH</name>
<evidence type="ECO:0000256" key="3">
    <source>
        <dbReference type="ARBA" id="ARBA00023163"/>
    </source>
</evidence>
<evidence type="ECO:0000256" key="2">
    <source>
        <dbReference type="ARBA" id="ARBA00023125"/>
    </source>
</evidence>
<dbReference type="InterPro" id="IPR000792">
    <property type="entry name" value="Tscrpt_reg_LuxR_C"/>
</dbReference>